<dbReference type="InterPro" id="IPR002931">
    <property type="entry name" value="Transglutaminase-like"/>
</dbReference>
<dbReference type="InterPro" id="IPR013589">
    <property type="entry name" value="Bac_transglu_N"/>
</dbReference>
<dbReference type="RefSeq" id="WP_353864220.1">
    <property type="nucleotide sequence ID" value="NZ_CP088295.1"/>
</dbReference>
<evidence type="ECO:0000313" key="2">
    <source>
        <dbReference type="EMBL" id="UUY03716.1"/>
    </source>
</evidence>
<dbReference type="Pfam" id="PF01841">
    <property type="entry name" value="Transglut_core"/>
    <property type="match status" value="1"/>
</dbReference>
<dbReference type="SUPFAM" id="SSF54001">
    <property type="entry name" value="Cysteine proteinases"/>
    <property type="match status" value="1"/>
</dbReference>
<proteinExistence type="predicted"/>
<keyword evidence="3" id="KW-1185">Reference proteome</keyword>
<dbReference type="Gene3D" id="3.10.620.30">
    <property type="match status" value="1"/>
</dbReference>
<reference evidence="3" key="1">
    <citation type="submission" date="2021-11" db="EMBL/GenBank/DDBJ databases">
        <title>Cultivation dependent microbiological survey of springs from the worlds oldest radium mine currently devoted to the extraction of radon-saturated water.</title>
        <authorList>
            <person name="Kapinusova G."/>
            <person name="Smrhova T."/>
            <person name="Strejcek M."/>
            <person name="Suman J."/>
            <person name="Jani K."/>
            <person name="Pajer P."/>
            <person name="Uhlik O."/>
        </authorList>
    </citation>
    <scope>NUCLEOTIDE SEQUENCE [LARGE SCALE GENOMIC DNA]</scope>
    <source>
        <strain evidence="3">J379</strain>
    </source>
</reference>
<accession>A0ABY5PGH5</accession>
<feature type="domain" description="Transglutaminase-like" evidence="1">
    <location>
        <begin position="164"/>
        <end position="239"/>
    </location>
</feature>
<protein>
    <submittedName>
        <fullName evidence="2">Transglutaminase family protein</fullName>
    </submittedName>
</protein>
<evidence type="ECO:0000313" key="3">
    <source>
        <dbReference type="Proteomes" id="UP001058860"/>
    </source>
</evidence>
<dbReference type="PANTHER" id="PTHR33490">
    <property type="entry name" value="BLR5614 PROTEIN-RELATED"/>
    <property type="match status" value="1"/>
</dbReference>
<organism evidence="2 3">
    <name type="scientific">Svornostia abyssi</name>
    <dbReference type="NCBI Taxonomy" id="2898438"/>
    <lineage>
        <taxon>Bacteria</taxon>
        <taxon>Bacillati</taxon>
        <taxon>Actinomycetota</taxon>
        <taxon>Thermoleophilia</taxon>
        <taxon>Solirubrobacterales</taxon>
        <taxon>Baekduiaceae</taxon>
        <taxon>Svornostia</taxon>
    </lineage>
</organism>
<sequence>MHFAIRYLTEYRYDHDVTDNLNALRVRPATTSNQRLDDFQVRVDPESRIGRHEDYFGTDVLEFGVSRPHDHLTIDVRARVVTGEPVEPPDAPWEGTTSAAYEQAAGEFLLPAPDEPDHPMLEELVTLARANSPLKTLRWVSELIPDRFRYEAGVTYVGSTVTDLLEGGAGVCQDFAHLALILLRRHGIAARYVSGYLWAAPQDGGSDSMEVETHAWIEALMPGAGGRGEPVWVGADPTNRRLAGESHVKIGHGRFYQDVPPIRGVYQGAAGAQLHANVQMTRLDPQASARA</sequence>
<dbReference type="PANTHER" id="PTHR33490:SF6">
    <property type="entry name" value="SLL1049 PROTEIN"/>
    <property type="match status" value="1"/>
</dbReference>
<name>A0ABY5PGH5_9ACTN</name>
<dbReference type="InterPro" id="IPR038765">
    <property type="entry name" value="Papain-like_cys_pep_sf"/>
</dbReference>
<dbReference type="Proteomes" id="UP001058860">
    <property type="component" value="Chromosome"/>
</dbReference>
<dbReference type="EMBL" id="CP088295">
    <property type="protein sequence ID" value="UUY03716.1"/>
    <property type="molecule type" value="Genomic_DNA"/>
</dbReference>
<evidence type="ECO:0000259" key="1">
    <source>
        <dbReference type="SMART" id="SM00460"/>
    </source>
</evidence>
<dbReference type="Pfam" id="PF08379">
    <property type="entry name" value="Bact_transglu_N"/>
    <property type="match status" value="1"/>
</dbReference>
<dbReference type="SMART" id="SM00460">
    <property type="entry name" value="TGc"/>
    <property type="match status" value="1"/>
</dbReference>
<gene>
    <name evidence="2" type="ORF">LRS13_24150</name>
</gene>